<accession>A0A9P6GL75</accession>
<dbReference type="Proteomes" id="UP000756921">
    <property type="component" value="Unassembled WGS sequence"/>
</dbReference>
<feature type="region of interest" description="Disordered" evidence="1">
    <location>
        <begin position="38"/>
        <end position="130"/>
    </location>
</feature>
<keyword evidence="3" id="KW-1185">Reference proteome</keyword>
<feature type="compositionally biased region" description="Acidic residues" evidence="1">
    <location>
        <begin position="51"/>
        <end position="69"/>
    </location>
</feature>
<proteinExistence type="predicted"/>
<evidence type="ECO:0000313" key="2">
    <source>
        <dbReference type="EMBL" id="KAF9737691.1"/>
    </source>
</evidence>
<gene>
    <name evidence="2" type="ORF">PMIN01_05470</name>
</gene>
<evidence type="ECO:0000313" key="3">
    <source>
        <dbReference type="Proteomes" id="UP000756921"/>
    </source>
</evidence>
<name>A0A9P6GL75_9PLEO</name>
<dbReference type="EMBL" id="WJXW01000004">
    <property type="protein sequence ID" value="KAF9737691.1"/>
    <property type="molecule type" value="Genomic_DNA"/>
</dbReference>
<protein>
    <submittedName>
        <fullName evidence="2">Uncharacterized protein</fullName>
    </submittedName>
</protein>
<feature type="region of interest" description="Disordered" evidence="1">
    <location>
        <begin position="1"/>
        <end position="20"/>
    </location>
</feature>
<sequence>MRRPVPSDAVTFNPPPKFTPFLSKTLYILRLYKLIEVPTVGSNENSREEGEMAEDADGDDEASGSEPGDDSSWPDADDNPSESDSDAGKGKHNRKRQAKQVLKGSPRAKRRKIKSASPEPTSSKHMVKSAMSKRVVRQHQQIPCPEIYTTLHAANNAACYLQIEVMNEHTLLGQAAQAKNTAGLKRKLMDLVEKDSEGRYWHNEFPFGLVGAKMEIKVESVTVCGPRNV</sequence>
<evidence type="ECO:0000256" key="1">
    <source>
        <dbReference type="SAM" id="MobiDB-lite"/>
    </source>
</evidence>
<dbReference type="OrthoDB" id="3785701at2759"/>
<feature type="compositionally biased region" description="Acidic residues" evidence="1">
    <location>
        <begin position="75"/>
        <end position="85"/>
    </location>
</feature>
<dbReference type="AlphaFoldDB" id="A0A9P6GL75"/>
<organism evidence="2 3">
    <name type="scientific">Paraphaeosphaeria minitans</name>
    <dbReference type="NCBI Taxonomy" id="565426"/>
    <lineage>
        <taxon>Eukaryota</taxon>
        <taxon>Fungi</taxon>
        <taxon>Dikarya</taxon>
        <taxon>Ascomycota</taxon>
        <taxon>Pezizomycotina</taxon>
        <taxon>Dothideomycetes</taxon>
        <taxon>Pleosporomycetidae</taxon>
        <taxon>Pleosporales</taxon>
        <taxon>Massarineae</taxon>
        <taxon>Didymosphaeriaceae</taxon>
        <taxon>Paraphaeosphaeria</taxon>
    </lineage>
</organism>
<reference evidence="2" key="1">
    <citation type="journal article" date="2020" name="Mol. Plant Microbe Interact.">
        <title>Genome Sequence of the Biocontrol Agent Coniothyrium minitans strain Conio (IMI 134523).</title>
        <authorList>
            <person name="Patel D."/>
            <person name="Shittu T.A."/>
            <person name="Baroncelli R."/>
            <person name="Muthumeenakshi S."/>
            <person name="Osborne T.H."/>
            <person name="Janganan T.K."/>
            <person name="Sreenivasaprasad S."/>
        </authorList>
    </citation>
    <scope>NUCLEOTIDE SEQUENCE</scope>
    <source>
        <strain evidence="2">Conio</strain>
    </source>
</reference>
<comment type="caution">
    <text evidence="2">The sequence shown here is derived from an EMBL/GenBank/DDBJ whole genome shotgun (WGS) entry which is preliminary data.</text>
</comment>